<dbReference type="Gene3D" id="3.30.1180.10">
    <property type="match status" value="1"/>
</dbReference>
<dbReference type="Gene3D" id="3.40.50.10170">
    <property type="match status" value="1"/>
</dbReference>
<accession>A0AAW6UB22</accession>
<evidence type="ECO:0000256" key="1">
    <source>
        <dbReference type="ARBA" id="ARBA00003238"/>
    </source>
</evidence>
<dbReference type="AlphaFoldDB" id="A0AAW6UB22"/>
<dbReference type="InterPro" id="IPR043168">
    <property type="entry name" value="DegV_C"/>
</dbReference>
<dbReference type="PANTHER" id="PTHR33434:SF3">
    <property type="entry name" value="DEGV DOMAIN-CONTAINING PROTEIN YITS"/>
    <property type="match status" value="1"/>
</dbReference>
<proteinExistence type="predicted"/>
<dbReference type="InterPro" id="IPR050270">
    <property type="entry name" value="DegV_domain_contain"/>
</dbReference>
<evidence type="ECO:0000313" key="3">
    <source>
        <dbReference type="EMBL" id="MDI6453326.1"/>
    </source>
</evidence>
<dbReference type="PANTHER" id="PTHR33434">
    <property type="entry name" value="DEGV DOMAIN-CONTAINING PROTEIN DR_1986-RELATED"/>
    <property type="match status" value="1"/>
</dbReference>
<sequence>MKEMVMVTDSCSDLPNQLVKEMELQIIPLSVELEGKSYFHYPDERELSIKDFYEKLRNKKVAKTSLINVGAFLTFFEGFLKEGKDILYIAFSSALSGTYQSSVVAAKELIEQYPDQKIVIVDSLCASMGQGLLIHKAWELKKAGKSIDEIAKWAEETKLNLCHLFTVDDLGTLKRGGRLSDTQAFLGTLLRVKPILHVNNDGKLVPLKKARGRQFAIESMVELMNDRVDSLKDQTVFISHGDCLDEAKIVGDKIQKQFQPKEIIYNTIGPIIGAHSGPGTIAIFFFGTHR</sequence>
<evidence type="ECO:0000256" key="2">
    <source>
        <dbReference type="ARBA" id="ARBA00023121"/>
    </source>
</evidence>
<dbReference type="SUPFAM" id="SSF82549">
    <property type="entry name" value="DAK1/DegV-like"/>
    <property type="match status" value="1"/>
</dbReference>
<reference evidence="3" key="1">
    <citation type="submission" date="2023-05" db="EMBL/GenBank/DDBJ databases">
        <title>Mariniplasma microaerophilum sp. nov., a novel anaerobic mollicute isolated from terrestrial mud volcano, Taman Peninsula, Russia.</title>
        <authorList>
            <person name="Khomyakova M.A."/>
            <person name="Merkel A.Y."/>
            <person name="Slobodkin A.I."/>
        </authorList>
    </citation>
    <scope>NUCLEOTIDE SEQUENCE</scope>
    <source>
        <strain evidence="3">M4Ah</strain>
    </source>
</reference>
<dbReference type="Pfam" id="PF02645">
    <property type="entry name" value="DegV"/>
    <property type="match status" value="1"/>
</dbReference>
<keyword evidence="2" id="KW-0446">Lipid-binding</keyword>
<dbReference type="NCBIfam" id="TIGR00762">
    <property type="entry name" value="DegV"/>
    <property type="match status" value="1"/>
</dbReference>
<dbReference type="Proteomes" id="UP001431532">
    <property type="component" value="Unassembled WGS sequence"/>
</dbReference>
<dbReference type="RefSeq" id="WP_282839757.1">
    <property type="nucleotide sequence ID" value="NZ_JASCXW010000024.1"/>
</dbReference>
<keyword evidence="4" id="KW-1185">Reference proteome</keyword>
<dbReference type="GO" id="GO:0008289">
    <property type="term" value="F:lipid binding"/>
    <property type="evidence" value="ECO:0007669"/>
    <property type="project" value="UniProtKB-KW"/>
</dbReference>
<dbReference type="PROSITE" id="PS51482">
    <property type="entry name" value="DEGV"/>
    <property type="match status" value="1"/>
</dbReference>
<organism evidence="3 4">
    <name type="scientific">Peloplasma aerotolerans</name>
    <dbReference type="NCBI Taxonomy" id="3044389"/>
    <lineage>
        <taxon>Bacteria</taxon>
        <taxon>Bacillati</taxon>
        <taxon>Mycoplasmatota</taxon>
        <taxon>Mollicutes</taxon>
        <taxon>Acholeplasmatales</taxon>
        <taxon>Acholeplasmataceae</taxon>
        <taxon>Peloplasma</taxon>
    </lineage>
</organism>
<comment type="function">
    <text evidence="1">May bind long-chain fatty acids, such as palmitate, and may play a role in lipid transport or fatty acid metabolism.</text>
</comment>
<dbReference type="InterPro" id="IPR003797">
    <property type="entry name" value="DegV"/>
</dbReference>
<protein>
    <submittedName>
        <fullName evidence="3">DegV family protein</fullName>
    </submittedName>
</protein>
<name>A0AAW6UB22_9MOLU</name>
<dbReference type="EMBL" id="JASCXW010000024">
    <property type="protein sequence ID" value="MDI6453326.1"/>
    <property type="molecule type" value="Genomic_DNA"/>
</dbReference>
<comment type="caution">
    <text evidence="3">The sequence shown here is derived from an EMBL/GenBank/DDBJ whole genome shotgun (WGS) entry which is preliminary data.</text>
</comment>
<gene>
    <name evidence="3" type="ORF">QJ521_07100</name>
</gene>
<evidence type="ECO:0000313" key="4">
    <source>
        <dbReference type="Proteomes" id="UP001431532"/>
    </source>
</evidence>